<dbReference type="SUPFAM" id="SSF57850">
    <property type="entry name" value="RING/U-box"/>
    <property type="match status" value="1"/>
</dbReference>
<gene>
    <name evidence="5" type="ORF">LTR36_005806</name>
</gene>
<protein>
    <recommendedName>
        <fullName evidence="4">Zinc finger RING-type eukaryotic domain-containing protein</fullName>
    </recommendedName>
</protein>
<accession>A0AAV9JDN6</accession>
<dbReference type="GO" id="GO:0008270">
    <property type="term" value="F:zinc ion binding"/>
    <property type="evidence" value="ECO:0007669"/>
    <property type="project" value="UniProtKB-KW"/>
</dbReference>
<name>A0AAV9JDN6_9PEZI</name>
<proteinExistence type="predicted"/>
<evidence type="ECO:0000259" key="4">
    <source>
        <dbReference type="Pfam" id="PF13445"/>
    </source>
</evidence>
<evidence type="ECO:0000256" key="2">
    <source>
        <dbReference type="ARBA" id="ARBA00022771"/>
    </source>
</evidence>
<dbReference type="Gene3D" id="3.30.40.10">
    <property type="entry name" value="Zinc/RING finger domain, C3HC4 (zinc finger)"/>
    <property type="match status" value="1"/>
</dbReference>
<evidence type="ECO:0000313" key="6">
    <source>
        <dbReference type="Proteomes" id="UP001324427"/>
    </source>
</evidence>
<dbReference type="Pfam" id="PF13445">
    <property type="entry name" value="zf-RING_UBOX"/>
    <property type="match status" value="1"/>
</dbReference>
<dbReference type="EMBL" id="JAVFHQ010000034">
    <property type="protein sequence ID" value="KAK4543256.1"/>
    <property type="molecule type" value="Genomic_DNA"/>
</dbReference>
<comment type="caution">
    <text evidence="5">The sequence shown here is derived from an EMBL/GenBank/DDBJ whole genome shotgun (WGS) entry which is preliminary data.</text>
</comment>
<evidence type="ECO:0000313" key="5">
    <source>
        <dbReference type="EMBL" id="KAK4543256.1"/>
    </source>
</evidence>
<keyword evidence="1" id="KW-0479">Metal-binding</keyword>
<keyword evidence="6" id="KW-1185">Reference proteome</keyword>
<dbReference type="InterPro" id="IPR013083">
    <property type="entry name" value="Znf_RING/FYVE/PHD"/>
</dbReference>
<sequence length="105" mass="12135">MDLSEIIERLLTFFLRTLIGVLSLLTKTHLFHCAGAVYAATYFLFGTENLDEPKAGEPPTRERFFAHHYRQLLALIFDECIICREEPNTPVQVQPCGHIFCREHI</sequence>
<reference evidence="5 6" key="1">
    <citation type="submission" date="2021-11" db="EMBL/GenBank/DDBJ databases">
        <title>Black yeast isolated from Biological Soil Crust.</title>
        <authorList>
            <person name="Kurbessoian T."/>
        </authorList>
    </citation>
    <scope>NUCLEOTIDE SEQUENCE [LARGE SCALE GENOMIC DNA]</scope>
    <source>
        <strain evidence="5 6">CCFEE 5522</strain>
    </source>
</reference>
<evidence type="ECO:0000256" key="3">
    <source>
        <dbReference type="ARBA" id="ARBA00022833"/>
    </source>
</evidence>
<dbReference type="Proteomes" id="UP001324427">
    <property type="component" value="Unassembled WGS sequence"/>
</dbReference>
<dbReference type="AlphaFoldDB" id="A0AAV9JDN6"/>
<organism evidence="5 6">
    <name type="scientific">Oleoguttula mirabilis</name>
    <dbReference type="NCBI Taxonomy" id="1507867"/>
    <lineage>
        <taxon>Eukaryota</taxon>
        <taxon>Fungi</taxon>
        <taxon>Dikarya</taxon>
        <taxon>Ascomycota</taxon>
        <taxon>Pezizomycotina</taxon>
        <taxon>Dothideomycetes</taxon>
        <taxon>Dothideomycetidae</taxon>
        <taxon>Mycosphaerellales</taxon>
        <taxon>Teratosphaeriaceae</taxon>
        <taxon>Oleoguttula</taxon>
    </lineage>
</organism>
<feature type="domain" description="Zinc finger RING-type eukaryotic" evidence="4">
    <location>
        <begin position="80"/>
        <end position="105"/>
    </location>
</feature>
<keyword evidence="3" id="KW-0862">Zinc</keyword>
<evidence type="ECO:0000256" key="1">
    <source>
        <dbReference type="ARBA" id="ARBA00022723"/>
    </source>
</evidence>
<dbReference type="InterPro" id="IPR027370">
    <property type="entry name" value="Znf-RING_euk"/>
</dbReference>
<keyword evidence="2" id="KW-0863">Zinc-finger</keyword>